<evidence type="ECO:0000256" key="1">
    <source>
        <dbReference type="SAM" id="MobiDB-lite"/>
    </source>
</evidence>
<keyword evidence="4" id="KW-1185">Reference proteome</keyword>
<evidence type="ECO:0000259" key="2">
    <source>
        <dbReference type="Pfam" id="PF16087"/>
    </source>
</evidence>
<dbReference type="EMBL" id="CABPRJ010001468">
    <property type="protein sequence ID" value="VVC38330.1"/>
    <property type="molecule type" value="Genomic_DNA"/>
</dbReference>
<evidence type="ECO:0000313" key="4">
    <source>
        <dbReference type="Proteomes" id="UP000325440"/>
    </source>
</evidence>
<name>A0A5E4N7G6_9HEMI</name>
<protein>
    <recommendedName>
        <fullName evidence="2">DUF4817 domain-containing protein</fullName>
    </recommendedName>
</protein>
<organism evidence="3 4">
    <name type="scientific">Cinara cedri</name>
    <dbReference type="NCBI Taxonomy" id="506608"/>
    <lineage>
        <taxon>Eukaryota</taxon>
        <taxon>Metazoa</taxon>
        <taxon>Ecdysozoa</taxon>
        <taxon>Arthropoda</taxon>
        <taxon>Hexapoda</taxon>
        <taxon>Insecta</taxon>
        <taxon>Pterygota</taxon>
        <taxon>Neoptera</taxon>
        <taxon>Paraneoptera</taxon>
        <taxon>Hemiptera</taxon>
        <taxon>Sternorrhyncha</taxon>
        <taxon>Aphidomorpha</taxon>
        <taxon>Aphidoidea</taxon>
        <taxon>Aphididae</taxon>
        <taxon>Lachninae</taxon>
        <taxon>Cinara</taxon>
    </lineage>
</organism>
<proteinExistence type="predicted"/>
<reference evidence="3 4" key="1">
    <citation type="submission" date="2019-08" db="EMBL/GenBank/DDBJ databases">
        <authorList>
            <person name="Alioto T."/>
            <person name="Alioto T."/>
            <person name="Gomez Garrido J."/>
        </authorList>
    </citation>
    <scope>NUCLEOTIDE SEQUENCE [LARGE SCALE GENOMIC DNA]</scope>
</reference>
<dbReference type="AlphaFoldDB" id="A0A5E4N7G6"/>
<dbReference type="Pfam" id="PF16087">
    <property type="entry name" value="DUF4817"/>
    <property type="match status" value="1"/>
</dbReference>
<feature type="domain" description="DUF4817" evidence="2">
    <location>
        <begin position="5"/>
        <end position="49"/>
    </location>
</feature>
<accession>A0A5E4N7G6</accession>
<dbReference type="Proteomes" id="UP000325440">
    <property type="component" value="Unassembled WGS sequence"/>
</dbReference>
<feature type="region of interest" description="Disordered" evidence="1">
    <location>
        <begin position="53"/>
        <end position="73"/>
    </location>
</feature>
<dbReference type="InterPro" id="IPR032135">
    <property type="entry name" value="DUF4817"/>
</dbReference>
<evidence type="ECO:0000313" key="3">
    <source>
        <dbReference type="EMBL" id="VVC38330.1"/>
    </source>
</evidence>
<dbReference type="OrthoDB" id="6765466at2759"/>
<sequence length="73" mass="8606">MNNSEKVELILIFGECNRSAQQSARVYADRYPDKFHPPHNYVCRLLRGLNVNGQFPSDQNQRRQPRPNNFDED</sequence>
<gene>
    <name evidence="3" type="ORF">CINCED_3A000430</name>
</gene>